<proteinExistence type="predicted"/>
<evidence type="ECO:0000313" key="1">
    <source>
        <dbReference type="EMBL" id="SBW08299.1"/>
    </source>
</evidence>
<protein>
    <submittedName>
        <fullName evidence="1">Uncharacterized protein</fullName>
    </submittedName>
</protein>
<gene>
    <name evidence="1" type="ORF">KL86DPRO_40066</name>
</gene>
<organism evidence="1">
    <name type="scientific">uncultured delta proteobacterium</name>
    <dbReference type="NCBI Taxonomy" id="34034"/>
    <lineage>
        <taxon>Bacteria</taxon>
        <taxon>Deltaproteobacteria</taxon>
        <taxon>environmental samples</taxon>
    </lineage>
</organism>
<sequence length="28" mass="3529">MNRSPQVVILRIKFVSYKVHIYQRRKRL</sequence>
<dbReference type="AlphaFoldDB" id="A0A212K988"/>
<reference evidence="1" key="1">
    <citation type="submission" date="2016-04" db="EMBL/GenBank/DDBJ databases">
        <authorList>
            <person name="Evans L.H."/>
            <person name="Alamgir A."/>
            <person name="Owens N."/>
            <person name="Weber N.D."/>
            <person name="Virtaneva K."/>
            <person name="Barbian K."/>
            <person name="Babar A."/>
            <person name="Rosenke K."/>
        </authorList>
    </citation>
    <scope>NUCLEOTIDE SEQUENCE</scope>
    <source>
        <strain evidence="1">86</strain>
    </source>
</reference>
<name>A0A212K988_9DELT</name>
<accession>A0A212K988</accession>
<dbReference type="EMBL" id="FLUQ01000004">
    <property type="protein sequence ID" value="SBW08299.1"/>
    <property type="molecule type" value="Genomic_DNA"/>
</dbReference>